<dbReference type="EMBL" id="BFAG01000021">
    <property type="protein sequence ID" value="GBF08009.1"/>
    <property type="molecule type" value="Genomic_DNA"/>
</dbReference>
<proteinExistence type="predicted"/>
<dbReference type="InterPro" id="IPR029058">
    <property type="entry name" value="AB_hydrolase_fold"/>
</dbReference>
<dbReference type="RefSeq" id="WP_103131291.1">
    <property type="nucleotide sequence ID" value="NZ_BFAG01000021.1"/>
</dbReference>
<evidence type="ECO:0008006" key="3">
    <source>
        <dbReference type="Google" id="ProtNLM"/>
    </source>
</evidence>
<keyword evidence="2" id="KW-1185">Reference proteome</keyword>
<organism evidence="1 2">
    <name type="scientific">Deinococcus aerius</name>
    <dbReference type="NCBI Taxonomy" id="200253"/>
    <lineage>
        <taxon>Bacteria</taxon>
        <taxon>Thermotogati</taxon>
        <taxon>Deinococcota</taxon>
        <taxon>Deinococci</taxon>
        <taxon>Deinococcales</taxon>
        <taxon>Deinococcaceae</taxon>
        <taxon>Deinococcus</taxon>
    </lineage>
</organism>
<dbReference type="Gene3D" id="3.40.50.1820">
    <property type="entry name" value="alpha/beta hydrolase"/>
    <property type="match status" value="1"/>
</dbReference>
<evidence type="ECO:0000313" key="2">
    <source>
        <dbReference type="Proteomes" id="UP000236569"/>
    </source>
</evidence>
<accession>A0A2I9D0F7</accession>
<dbReference type="AlphaFoldDB" id="A0A2I9D0F7"/>
<dbReference type="OrthoDB" id="1491023at2"/>
<reference evidence="2" key="1">
    <citation type="submission" date="2018-01" db="EMBL/GenBank/DDBJ databases">
        <title>Draft Genome Sequence of the Radioresistant Bacterium Deinococcus aerius TR0125, Isolated from the Higher Atmosphere above Japan.</title>
        <authorList>
            <person name="Satoh K."/>
            <person name="Arai H."/>
            <person name="Sanzen T."/>
            <person name="Kawaguchi Y."/>
            <person name="Hayashi H."/>
            <person name="Yokobori S."/>
            <person name="Yamagishi A."/>
            <person name="Oono Y."/>
            <person name="Narumi I."/>
        </authorList>
    </citation>
    <scope>NUCLEOTIDE SEQUENCE [LARGE SCALE GENOMIC DNA]</scope>
    <source>
        <strain evidence="2">TR0125</strain>
    </source>
</reference>
<name>A0A2I9D0F7_9DEIO</name>
<sequence>MTQDLPARHLRLVLDDDLRLEAASEREYRAWRAALGSAPEEPAPRVLIAAHGGLISRAAGEIFAGHVRELYAEHWTVTFITRTGLEEALDRMTNTHLFSGLVAAVSRLAALYRRADPGAFFPGEWAAREAVTPARSPTLNRRTRTQEGRILAHLGTLARPEFAGESAEVQALVRGWQANPVELSAAVRSAARQAGARLGARTWQSVRPQVERLLPRPPGPRVSLTPPELQAALANAAAAAADPNAWQAYVVEELIRTVFPPPRTLWEGMKDRMAALMGPGAVGTGLLEFLNGRSPHVSLLGHSLGGILLDHLARRAVALSPLRERVARAVYLAPANTLDFARQTPRLPRAEYALMGLTDAEERNEVGQIDPLLSGLYPRTVLYLVSNALEDERGTPILGMQRFLPGDPFHRRFRTVTWVPTPQLPQFTHHGFLETPAVRAWVRERLGVG</sequence>
<gene>
    <name evidence="1" type="ORF">DAERI_210005</name>
</gene>
<evidence type="ECO:0000313" key="1">
    <source>
        <dbReference type="EMBL" id="GBF08009.1"/>
    </source>
</evidence>
<protein>
    <recommendedName>
        <fullName evidence="3">Alpha/beta hydrolase</fullName>
    </recommendedName>
</protein>
<dbReference type="Proteomes" id="UP000236569">
    <property type="component" value="Unassembled WGS sequence"/>
</dbReference>
<dbReference type="SUPFAM" id="SSF53474">
    <property type="entry name" value="alpha/beta-Hydrolases"/>
    <property type="match status" value="1"/>
</dbReference>
<comment type="caution">
    <text evidence="1">The sequence shown here is derived from an EMBL/GenBank/DDBJ whole genome shotgun (WGS) entry which is preliminary data.</text>
</comment>